<keyword evidence="5" id="KW-0968">Cytoplasmic vesicle</keyword>
<dbReference type="GO" id="GO:0005794">
    <property type="term" value="C:Golgi apparatus"/>
    <property type="evidence" value="ECO:0007669"/>
    <property type="project" value="UniProtKB-SubCell"/>
</dbReference>
<evidence type="ECO:0000256" key="5">
    <source>
        <dbReference type="ARBA" id="ARBA00023329"/>
    </source>
</evidence>
<feature type="compositionally biased region" description="Polar residues" evidence="6">
    <location>
        <begin position="620"/>
        <end position="630"/>
    </location>
</feature>
<comment type="similarity">
    <text evidence="3">Belongs to the epsin family.</text>
</comment>
<feature type="region of interest" description="Disordered" evidence="6">
    <location>
        <begin position="158"/>
        <end position="389"/>
    </location>
</feature>
<feature type="compositionally biased region" description="Basic and acidic residues" evidence="6">
    <location>
        <begin position="281"/>
        <end position="297"/>
    </location>
</feature>
<feature type="compositionally biased region" description="Polar residues" evidence="6">
    <location>
        <begin position="788"/>
        <end position="810"/>
    </location>
</feature>
<dbReference type="CDD" id="cd03571">
    <property type="entry name" value="ENTH"/>
    <property type="match status" value="1"/>
</dbReference>
<dbReference type="SMART" id="SM00273">
    <property type="entry name" value="ENTH"/>
    <property type="match status" value="1"/>
</dbReference>
<feature type="region of interest" description="Disordered" evidence="6">
    <location>
        <begin position="586"/>
        <end position="775"/>
    </location>
</feature>
<feature type="compositionally biased region" description="Polar residues" evidence="6">
    <location>
        <begin position="466"/>
        <end position="488"/>
    </location>
</feature>
<organism evidence="8 9">
    <name type="scientific">Lupinus luteus</name>
    <name type="common">European yellow lupine</name>
    <dbReference type="NCBI Taxonomy" id="3873"/>
    <lineage>
        <taxon>Eukaryota</taxon>
        <taxon>Viridiplantae</taxon>
        <taxon>Streptophyta</taxon>
        <taxon>Embryophyta</taxon>
        <taxon>Tracheophyta</taxon>
        <taxon>Spermatophyta</taxon>
        <taxon>Magnoliopsida</taxon>
        <taxon>eudicotyledons</taxon>
        <taxon>Gunneridae</taxon>
        <taxon>Pentapetalae</taxon>
        <taxon>rosids</taxon>
        <taxon>fabids</taxon>
        <taxon>Fabales</taxon>
        <taxon>Fabaceae</taxon>
        <taxon>Papilionoideae</taxon>
        <taxon>50 kb inversion clade</taxon>
        <taxon>genistoids sensu lato</taxon>
        <taxon>core genistoids</taxon>
        <taxon>Genisteae</taxon>
        <taxon>Lupinus</taxon>
    </lineage>
</organism>
<name>A0AAV1VTV3_LUPLU</name>
<dbReference type="GO" id="GO:0005886">
    <property type="term" value="C:plasma membrane"/>
    <property type="evidence" value="ECO:0007669"/>
    <property type="project" value="TreeGrafter"/>
</dbReference>
<evidence type="ECO:0000313" key="8">
    <source>
        <dbReference type="EMBL" id="CAL0300429.1"/>
    </source>
</evidence>
<dbReference type="EMBL" id="CAXHTB010000001">
    <property type="protein sequence ID" value="CAL0300429.1"/>
    <property type="molecule type" value="Genomic_DNA"/>
</dbReference>
<dbReference type="Pfam" id="PF01417">
    <property type="entry name" value="ENTH"/>
    <property type="match status" value="1"/>
</dbReference>
<proteinExistence type="inferred from homology"/>
<evidence type="ECO:0000256" key="2">
    <source>
        <dbReference type="ARBA" id="ARBA00004555"/>
    </source>
</evidence>
<dbReference type="PANTHER" id="PTHR12276:SF91">
    <property type="entry name" value="CLATHRIN INTERACTOR EPSIN 2-RELATED"/>
    <property type="match status" value="1"/>
</dbReference>
<dbReference type="AlphaFoldDB" id="A0AAV1VTV3"/>
<feature type="compositionally biased region" description="Polar residues" evidence="6">
    <location>
        <begin position="741"/>
        <end position="775"/>
    </location>
</feature>
<feature type="compositionally biased region" description="Polar residues" evidence="6">
    <location>
        <begin position="338"/>
        <end position="354"/>
    </location>
</feature>
<feature type="compositionally biased region" description="Polar residues" evidence="6">
    <location>
        <begin position="637"/>
        <end position="649"/>
    </location>
</feature>
<evidence type="ECO:0000256" key="4">
    <source>
        <dbReference type="ARBA" id="ARBA00023034"/>
    </source>
</evidence>
<sequence length="971" mass="103096">MKKAIGQTVRDLKRGVNKKVLKVPGIEQKVLDATSNEAWGPHGSLLADIAQASRNYHEYQIIMAVIWKRINDTGKNWRHVYKALTVLEYLVGHGSERVIEEIKEHAYQISTLSNFQYVDSSGRDQGNNVRKKSESLVILVNDKERIIEVRQKAAANRDKFHNNSAGGIPRPGSYSSSGAYGDRYDNDSYGSREEDRSGSGYGREREWGSRDGDRYSRDGDRYGRDYEEHPSKDGYRNDEYSGRNQSFEDDQYGSRSRSSDRDHDRGYDDDGQHSSRGSSAKAEDRSLEARLERKLSEQNKGTPPSYEEVIGESRSPPTHTGRDGETSAASAPKGSFPVSDNPQQPSAPSGSSLMKDNPTKATAAATTSAPANQEVEGFDEFDPRGPASVAPAAASNAEIDLFGSLSESFSSEALALVPSSSATTTLEGNIDLDSTASFAAAPSTSNNFNQSFEDPFGDTPFKAIPSTETAPSQPQTHHSLEPSQSSGPNVEAVSNFGFGDSFSLVPFSTSVASDTQSFSTNTQFVSQDFSTPPKETDILADILPPAPLPGMTSQQNSAPPDSQSSLSFSAPFGQIASQTSFVQSGQLTQQGFSAPTSQPALQASPFSAPSGQLIQPPFSSPTSQHVQQPFSAHVSRSGHQAFTAPSGQPVQPPFLSPNSQHAQQPFSAHGGQPGQQSFSAHAGQPGQQPLLAHAGQPAQSSDHMYGGFQSQAGSLTPGASGMFLPQGSTAPIPSHMAPQAPTGQSSQSANYFPQQGGFTAHGTSHLDSQFSTGQASKLNSGNFIAQQRNAAPSSHQPSPFGGSNSVVSQPSKDKFETKSTVWNDTLSRGLVNLNISGAKINPLSDIGIDFDAINRKDRRMEKPTTTAVTSTITMGKAMGSGSGIGRTGAGALRPSSNPLMGMSMGSGPGVGMGMGSYGGMNAPMGMGQVVQMQPPPGSDINIPGNYNNSMMGTGPASYPQHQQPYGSGGYR</sequence>
<feature type="compositionally biased region" description="Polar residues" evidence="6">
    <location>
        <begin position="656"/>
        <end position="666"/>
    </location>
</feature>
<dbReference type="InterPro" id="IPR008942">
    <property type="entry name" value="ENTH_VHS"/>
</dbReference>
<feature type="region of interest" description="Disordered" evidence="6">
    <location>
        <begin position="542"/>
        <end position="568"/>
    </location>
</feature>
<dbReference type="GO" id="GO:0006897">
    <property type="term" value="P:endocytosis"/>
    <property type="evidence" value="ECO:0007669"/>
    <property type="project" value="TreeGrafter"/>
</dbReference>
<comment type="subcellular location">
    <subcellularLocation>
        <location evidence="1">Cytoplasmic vesicle</location>
        <location evidence="1">Clathrin-coated vesicle</location>
    </subcellularLocation>
    <subcellularLocation>
        <location evidence="2">Golgi apparatus</location>
    </subcellularLocation>
</comment>
<comment type="caution">
    <text evidence="8">The sequence shown here is derived from an EMBL/GenBank/DDBJ whole genome shotgun (WGS) entry which is preliminary data.</text>
</comment>
<dbReference type="InterPro" id="IPR013809">
    <property type="entry name" value="ENTH"/>
</dbReference>
<gene>
    <name evidence="8" type="ORF">LLUT_LOCUS1489</name>
</gene>
<evidence type="ECO:0000256" key="1">
    <source>
        <dbReference type="ARBA" id="ARBA00004132"/>
    </source>
</evidence>
<dbReference type="GO" id="GO:0030125">
    <property type="term" value="C:clathrin vesicle coat"/>
    <property type="evidence" value="ECO:0007669"/>
    <property type="project" value="TreeGrafter"/>
</dbReference>
<accession>A0AAV1VTV3</accession>
<evidence type="ECO:0000256" key="6">
    <source>
        <dbReference type="SAM" id="MobiDB-lite"/>
    </source>
</evidence>
<feature type="compositionally biased region" description="Polar residues" evidence="6">
    <location>
        <begin position="697"/>
        <end position="714"/>
    </location>
</feature>
<evidence type="ECO:0000256" key="3">
    <source>
        <dbReference type="ARBA" id="ARBA00010130"/>
    </source>
</evidence>
<feature type="region of interest" description="Disordered" evidence="6">
    <location>
        <begin position="446"/>
        <end position="492"/>
    </location>
</feature>
<feature type="region of interest" description="Disordered" evidence="6">
    <location>
        <begin position="788"/>
        <end position="812"/>
    </location>
</feature>
<feature type="compositionally biased region" description="Basic and acidic residues" evidence="6">
    <location>
        <begin position="182"/>
        <end position="241"/>
    </location>
</feature>
<dbReference type="GO" id="GO:0005543">
    <property type="term" value="F:phospholipid binding"/>
    <property type="evidence" value="ECO:0007669"/>
    <property type="project" value="TreeGrafter"/>
</dbReference>
<feature type="region of interest" description="Disordered" evidence="6">
    <location>
        <begin position="951"/>
        <end position="971"/>
    </location>
</feature>
<reference evidence="8 9" key="1">
    <citation type="submission" date="2024-03" db="EMBL/GenBank/DDBJ databases">
        <authorList>
            <person name="Martinez-Hernandez J."/>
        </authorList>
    </citation>
    <scope>NUCLEOTIDE SEQUENCE [LARGE SCALE GENOMIC DNA]</scope>
</reference>
<feature type="compositionally biased region" description="Polar residues" evidence="6">
    <location>
        <begin position="586"/>
        <end position="613"/>
    </location>
</feature>
<evidence type="ECO:0000259" key="7">
    <source>
        <dbReference type="PROSITE" id="PS50942"/>
    </source>
</evidence>
<evidence type="ECO:0000313" key="9">
    <source>
        <dbReference type="Proteomes" id="UP001497480"/>
    </source>
</evidence>
<dbReference type="GO" id="GO:0005768">
    <property type="term" value="C:endosome"/>
    <property type="evidence" value="ECO:0007669"/>
    <property type="project" value="TreeGrafter"/>
</dbReference>
<dbReference type="GO" id="GO:0030276">
    <property type="term" value="F:clathrin binding"/>
    <property type="evidence" value="ECO:0007669"/>
    <property type="project" value="TreeGrafter"/>
</dbReference>
<dbReference type="PROSITE" id="PS50942">
    <property type="entry name" value="ENTH"/>
    <property type="match status" value="1"/>
</dbReference>
<feature type="compositionally biased region" description="Low complexity" evidence="6">
    <location>
        <begin position="359"/>
        <end position="371"/>
    </location>
</feature>
<feature type="domain" description="ENTH" evidence="7">
    <location>
        <begin position="18"/>
        <end position="150"/>
    </location>
</feature>
<dbReference type="PANTHER" id="PTHR12276">
    <property type="entry name" value="EPSIN/ENT-RELATED"/>
    <property type="match status" value="1"/>
</dbReference>
<keyword evidence="4" id="KW-0333">Golgi apparatus</keyword>
<keyword evidence="9" id="KW-1185">Reference proteome</keyword>
<dbReference type="Proteomes" id="UP001497480">
    <property type="component" value="Unassembled WGS sequence"/>
</dbReference>
<protein>
    <recommendedName>
        <fullName evidence="7">ENTH domain-containing protein</fullName>
    </recommendedName>
</protein>
<dbReference type="Gene3D" id="1.25.40.90">
    <property type="match status" value="1"/>
</dbReference>
<dbReference type="SUPFAM" id="SSF48464">
    <property type="entry name" value="ENTH/VHS domain"/>
    <property type="match status" value="1"/>
</dbReference>
<feature type="compositionally biased region" description="Basic and acidic residues" evidence="6">
    <location>
        <begin position="257"/>
        <end position="273"/>
    </location>
</feature>
<feature type="compositionally biased region" description="Polar residues" evidence="6">
    <location>
        <begin position="551"/>
        <end position="568"/>
    </location>
</feature>
<dbReference type="FunFam" id="1.25.40.90:FF:000006">
    <property type="entry name" value="Clathrin interactor 1"/>
    <property type="match status" value="1"/>
</dbReference>